<reference evidence="1 2" key="1">
    <citation type="submission" date="2023-08" db="EMBL/GenBank/DDBJ databases">
        <title>Black Yeasts Isolated from many extreme environments.</title>
        <authorList>
            <person name="Coleine C."/>
            <person name="Stajich J.E."/>
            <person name="Selbmann L."/>
        </authorList>
    </citation>
    <scope>NUCLEOTIDE SEQUENCE [LARGE SCALE GENOMIC DNA]</scope>
    <source>
        <strain evidence="1 2">CCFEE 536</strain>
    </source>
</reference>
<protein>
    <submittedName>
        <fullName evidence="1">Uncharacterized protein</fullName>
    </submittedName>
</protein>
<sequence>MTADEQRAEHLLDLFNTPEGYRPQRQYGISKLFVMYALAGLAALGEPDVFVTSVCPGMCKSELARGYDSWGMRVAKWVLFTFFARSTEQGARTLVSGTMLGAKGHGGFWQHDEVRDFAAEG</sequence>
<dbReference type="InterPro" id="IPR036291">
    <property type="entry name" value="NAD(P)-bd_dom_sf"/>
</dbReference>
<organism evidence="1 2">
    <name type="scientific">Cryomyces antarcticus</name>
    <dbReference type="NCBI Taxonomy" id="329879"/>
    <lineage>
        <taxon>Eukaryota</taxon>
        <taxon>Fungi</taxon>
        <taxon>Dikarya</taxon>
        <taxon>Ascomycota</taxon>
        <taxon>Pezizomycotina</taxon>
        <taxon>Dothideomycetes</taxon>
        <taxon>Dothideomycetes incertae sedis</taxon>
        <taxon>Cryomyces</taxon>
    </lineage>
</organism>
<comment type="caution">
    <text evidence="1">The sequence shown here is derived from an EMBL/GenBank/DDBJ whole genome shotgun (WGS) entry which is preliminary data.</text>
</comment>
<proteinExistence type="predicted"/>
<accession>A0ABR0LS65</accession>
<dbReference type="SUPFAM" id="SSF51735">
    <property type="entry name" value="NAD(P)-binding Rossmann-fold domains"/>
    <property type="match status" value="1"/>
</dbReference>
<evidence type="ECO:0000313" key="1">
    <source>
        <dbReference type="EMBL" id="KAK5239510.1"/>
    </source>
</evidence>
<gene>
    <name evidence="1" type="ORF">LTR16_011832</name>
</gene>
<evidence type="ECO:0000313" key="2">
    <source>
        <dbReference type="Proteomes" id="UP001357485"/>
    </source>
</evidence>
<name>A0ABR0LS65_9PEZI</name>
<dbReference type="Proteomes" id="UP001357485">
    <property type="component" value="Unassembled WGS sequence"/>
</dbReference>
<dbReference type="EMBL" id="JAVRRA010012021">
    <property type="protein sequence ID" value="KAK5239510.1"/>
    <property type="molecule type" value="Genomic_DNA"/>
</dbReference>
<dbReference type="Gene3D" id="3.40.50.720">
    <property type="entry name" value="NAD(P)-binding Rossmann-like Domain"/>
    <property type="match status" value="1"/>
</dbReference>
<keyword evidence="2" id="KW-1185">Reference proteome</keyword>